<dbReference type="PRINTS" id="PR00138">
    <property type="entry name" value="MATRIXIN"/>
</dbReference>
<evidence type="ECO:0000256" key="10">
    <source>
        <dbReference type="SAM" id="SignalP"/>
    </source>
</evidence>
<evidence type="ECO:0000256" key="8">
    <source>
        <dbReference type="PIRSR" id="PIRSR621190-2"/>
    </source>
</evidence>
<evidence type="ECO:0000256" key="3">
    <source>
        <dbReference type="ARBA" id="ARBA00022723"/>
    </source>
</evidence>
<dbReference type="Pfam" id="PF00413">
    <property type="entry name" value="Peptidase_M10"/>
    <property type="match status" value="1"/>
</dbReference>
<dbReference type="InterPro" id="IPR001818">
    <property type="entry name" value="Pept_M10_metallopeptidase"/>
</dbReference>
<feature type="binding site" evidence="8">
    <location>
        <position position="210"/>
    </location>
    <ligand>
        <name>Zn(2+)</name>
        <dbReference type="ChEBI" id="CHEBI:29105"/>
        <label>2</label>
        <note>catalytic</note>
    </ligand>
</feature>
<feature type="binding site" evidence="8">
    <location>
        <position position="220"/>
    </location>
    <ligand>
        <name>Zn(2+)</name>
        <dbReference type="ChEBI" id="CHEBI:29105"/>
        <label>2</label>
        <note>catalytic</note>
    </ligand>
</feature>
<evidence type="ECO:0000313" key="12">
    <source>
        <dbReference type="EnsemblPlants" id="Kaladp0018s0064.1.v1.1"/>
    </source>
</evidence>
<dbReference type="GO" id="GO:0006508">
    <property type="term" value="P:proteolysis"/>
    <property type="evidence" value="ECO:0007669"/>
    <property type="project" value="UniProtKB-KW"/>
</dbReference>
<feature type="domain" description="Peptidase metallopeptidase" evidence="11">
    <location>
        <begin position="48"/>
        <end position="247"/>
    </location>
</feature>
<proteinExistence type="inferred from homology"/>
<dbReference type="PANTHER" id="PTHR10201">
    <property type="entry name" value="MATRIX METALLOPROTEINASE"/>
    <property type="match status" value="1"/>
</dbReference>
<dbReference type="EnsemblPlants" id="Kaladp0018s0064.1.v1.1">
    <property type="protein sequence ID" value="Kaladp0018s0064.1.v1.1"/>
    <property type="gene ID" value="Kaladp0018s0064.v1.1"/>
</dbReference>
<dbReference type="GO" id="GO:0031012">
    <property type="term" value="C:extracellular matrix"/>
    <property type="evidence" value="ECO:0007669"/>
    <property type="project" value="InterPro"/>
</dbReference>
<dbReference type="GO" id="GO:0030198">
    <property type="term" value="P:extracellular matrix organization"/>
    <property type="evidence" value="ECO:0007669"/>
    <property type="project" value="TreeGrafter"/>
</dbReference>
<dbReference type="GO" id="GO:0008270">
    <property type="term" value="F:zinc ion binding"/>
    <property type="evidence" value="ECO:0007669"/>
    <property type="project" value="InterPro"/>
</dbReference>
<feature type="region of interest" description="Disordered" evidence="9">
    <location>
        <begin position="100"/>
        <end position="121"/>
    </location>
</feature>
<feature type="binding site" evidence="8">
    <location>
        <position position="168"/>
    </location>
    <ligand>
        <name>Ca(2+)</name>
        <dbReference type="ChEBI" id="CHEBI:29108"/>
        <label>3</label>
    </ligand>
</feature>
<feature type="signal peptide" evidence="10">
    <location>
        <begin position="1"/>
        <end position="25"/>
    </location>
</feature>
<dbReference type="SUPFAM" id="SSF55486">
    <property type="entry name" value="Metalloproteases ('zincins'), catalytic domain"/>
    <property type="match status" value="1"/>
</dbReference>
<keyword evidence="13" id="KW-1185">Reference proteome</keyword>
<feature type="binding site" evidence="8">
    <location>
        <position position="188"/>
    </location>
    <ligand>
        <name>Ca(2+)</name>
        <dbReference type="ChEBI" id="CHEBI:29108"/>
        <label>3</label>
    </ligand>
</feature>
<dbReference type="PANTHER" id="PTHR10201:SF213">
    <property type="entry name" value="METALLOENDOPROTEINASE 2-MMP-LIKE"/>
    <property type="match status" value="1"/>
</dbReference>
<organism evidence="12 13">
    <name type="scientific">Kalanchoe fedtschenkoi</name>
    <name type="common">Lavender scallops</name>
    <name type="synonym">South American air plant</name>
    <dbReference type="NCBI Taxonomy" id="63787"/>
    <lineage>
        <taxon>Eukaryota</taxon>
        <taxon>Viridiplantae</taxon>
        <taxon>Streptophyta</taxon>
        <taxon>Embryophyta</taxon>
        <taxon>Tracheophyta</taxon>
        <taxon>Spermatophyta</taxon>
        <taxon>Magnoliopsida</taxon>
        <taxon>eudicotyledons</taxon>
        <taxon>Gunneridae</taxon>
        <taxon>Pentapetalae</taxon>
        <taxon>Saxifragales</taxon>
        <taxon>Crassulaceae</taxon>
        <taxon>Kalanchoe</taxon>
    </lineage>
</organism>
<evidence type="ECO:0000256" key="2">
    <source>
        <dbReference type="ARBA" id="ARBA00022670"/>
    </source>
</evidence>
<comment type="cofactor">
    <cofactor evidence="8">
        <name>Zn(2+)</name>
        <dbReference type="ChEBI" id="CHEBI:29105"/>
    </cofactor>
    <text evidence="8">Binds 2 Zn(2+) ions per subunit.</text>
</comment>
<feature type="binding site" evidence="8">
    <location>
        <position position="169"/>
    </location>
    <ligand>
        <name>Ca(2+)</name>
        <dbReference type="ChEBI" id="CHEBI:29108"/>
        <label>3</label>
    </ligand>
</feature>
<evidence type="ECO:0000256" key="4">
    <source>
        <dbReference type="ARBA" id="ARBA00022801"/>
    </source>
</evidence>
<dbReference type="InterPro" id="IPR036366">
    <property type="entry name" value="PGBDSf"/>
</dbReference>
<comment type="cofactor">
    <cofactor evidence="8">
        <name>Ca(2+)</name>
        <dbReference type="ChEBI" id="CHEBI:29108"/>
    </cofactor>
    <text evidence="8">Can bind about 5 Ca(2+) ions per subunit.</text>
</comment>
<dbReference type="InterPro" id="IPR006026">
    <property type="entry name" value="Peptidase_Metallo"/>
</dbReference>
<feature type="binding site" evidence="8">
    <location>
        <position position="163"/>
    </location>
    <ligand>
        <name>Zn(2+)</name>
        <dbReference type="ChEBI" id="CHEBI:29105"/>
        <label>1</label>
    </ligand>
</feature>
<feature type="chain" id="PRO_5029601566" description="Peptidase metallopeptidase domain-containing protein" evidence="10">
    <location>
        <begin position="26"/>
        <end position="253"/>
    </location>
</feature>
<dbReference type="InterPro" id="IPR024079">
    <property type="entry name" value="MetalloPept_cat_dom_sf"/>
</dbReference>
<dbReference type="Pfam" id="PF01471">
    <property type="entry name" value="PG_binding_1"/>
    <property type="match status" value="1"/>
</dbReference>
<feature type="binding site" evidence="8">
    <location>
        <position position="186"/>
    </location>
    <ligand>
        <name>Zn(2+)</name>
        <dbReference type="ChEBI" id="CHEBI:29105"/>
        <label>1</label>
    </ligand>
</feature>
<feature type="binding site" evidence="8">
    <location>
        <position position="228"/>
    </location>
    <ligand>
        <name>Zn(2+)</name>
        <dbReference type="ChEBI" id="CHEBI:29105"/>
        <label>2</label>
        <note>catalytic</note>
    </ligand>
</feature>
<dbReference type="Proteomes" id="UP000594263">
    <property type="component" value="Unplaced"/>
</dbReference>
<feature type="binding site" evidence="8">
    <location>
        <position position="191"/>
    </location>
    <ligand>
        <name>Ca(2+)</name>
        <dbReference type="ChEBI" id="CHEBI:29108"/>
        <label>1</label>
    </ligand>
</feature>
<dbReference type="Gene3D" id="1.10.101.10">
    <property type="entry name" value="PGBD-like superfamily/PGBD"/>
    <property type="match status" value="1"/>
</dbReference>
<feature type="active site" evidence="7">
    <location>
        <position position="211"/>
    </location>
</feature>
<feature type="binding site" evidence="8">
    <location>
        <position position="176"/>
    </location>
    <ligand>
        <name>Zn(2+)</name>
        <dbReference type="ChEBI" id="CHEBI:29105"/>
        <label>1</label>
    </ligand>
</feature>
<evidence type="ECO:0000256" key="1">
    <source>
        <dbReference type="ARBA" id="ARBA00009614"/>
    </source>
</evidence>
<evidence type="ECO:0000259" key="11">
    <source>
        <dbReference type="SMART" id="SM00235"/>
    </source>
</evidence>
<protein>
    <recommendedName>
        <fullName evidence="11">Peptidase metallopeptidase domain-containing protein</fullName>
    </recommendedName>
</protein>
<keyword evidence="4" id="KW-0378">Hydrolase</keyword>
<feature type="binding site" evidence="8">
    <location>
        <position position="161"/>
    </location>
    <ligand>
        <name>Zn(2+)</name>
        <dbReference type="ChEBI" id="CHEBI:29105"/>
        <label>1</label>
    </ligand>
</feature>
<feature type="binding site" evidence="8">
    <location>
        <position position="191"/>
    </location>
    <ligand>
        <name>Ca(2+)</name>
        <dbReference type="ChEBI" id="CHEBI:29108"/>
        <label>3</label>
    </ligand>
</feature>
<sequence>MASKALVVAYLAVLLVTLQALITQAAPFDFVKQLKGCHKGDRVKGVGDLKKYLEHFGYLHYPNSSDSHSKDDDFDDLLERAVKTYQANFHLNPSGTLDDGTISTMMRPRCGMAPNKAQPDLRVPCKRPERVQKLDSEGLRQMGTSSYELADLIVLFGSRAHGDNSPFDGRGGTLAHAYAPRDGRMHFDADELWSNGAAPRRYDVYTVALHEIRHLLGLGHSDVQNAIMFPFISSNTVKDMAGDDFNGINALYN</sequence>
<keyword evidence="10" id="KW-0732">Signal</keyword>
<dbReference type="Gramene" id="Kaladp0018s0064.1.v1.1">
    <property type="protein sequence ID" value="Kaladp0018s0064.1.v1.1"/>
    <property type="gene ID" value="Kaladp0018s0064.v1.1"/>
</dbReference>
<keyword evidence="6" id="KW-0482">Metalloprotease</keyword>
<feature type="binding site" evidence="8">
    <location>
        <position position="214"/>
    </location>
    <ligand>
        <name>Zn(2+)</name>
        <dbReference type="ChEBI" id="CHEBI:29105"/>
        <label>2</label>
        <note>catalytic</note>
    </ligand>
</feature>
<evidence type="ECO:0000256" key="5">
    <source>
        <dbReference type="ARBA" id="ARBA00022833"/>
    </source>
</evidence>
<dbReference type="GO" id="GO:0030574">
    <property type="term" value="P:collagen catabolic process"/>
    <property type="evidence" value="ECO:0007669"/>
    <property type="project" value="TreeGrafter"/>
</dbReference>
<reference evidence="12" key="1">
    <citation type="submission" date="2021-01" db="UniProtKB">
        <authorList>
            <consortium name="EnsemblPlants"/>
        </authorList>
    </citation>
    <scope>IDENTIFICATION</scope>
</reference>
<keyword evidence="3 8" id="KW-0479">Metal-binding</keyword>
<evidence type="ECO:0000256" key="6">
    <source>
        <dbReference type="ARBA" id="ARBA00023049"/>
    </source>
</evidence>
<feature type="binding site" evidence="8">
    <location>
        <position position="151"/>
    </location>
    <ligand>
        <name>Ca(2+)</name>
        <dbReference type="ChEBI" id="CHEBI:29108"/>
        <label>2</label>
    </ligand>
</feature>
<accession>A0A7N0T128</accession>
<evidence type="ECO:0000256" key="9">
    <source>
        <dbReference type="SAM" id="MobiDB-lite"/>
    </source>
</evidence>
<evidence type="ECO:0000256" key="7">
    <source>
        <dbReference type="PIRSR" id="PIRSR621190-1"/>
    </source>
</evidence>
<dbReference type="InterPro" id="IPR036365">
    <property type="entry name" value="PGBD-like_sf"/>
</dbReference>
<dbReference type="InterPro" id="IPR002477">
    <property type="entry name" value="Peptidoglycan-bd-like"/>
</dbReference>
<dbReference type="Gene3D" id="3.40.390.10">
    <property type="entry name" value="Collagenase (Catalytic Domain)"/>
    <property type="match status" value="1"/>
</dbReference>
<dbReference type="GO" id="GO:0004222">
    <property type="term" value="F:metalloendopeptidase activity"/>
    <property type="evidence" value="ECO:0007669"/>
    <property type="project" value="InterPro"/>
</dbReference>
<keyword evidence="8" id="KW-0106">Calcium</keyword>
<name>A0A7N0T128_KALFE</name>
<dbReference type="AlphaFoldDB" id="A0A7N0T128"/>
<keyword evidence="2" id="KW-0645">Protease</keyword>
<dbReference type="SUPFAM" id="SSF47090">
    <property type="entry name" value="PGBD-like"/>
    <property type="match status" value="1"/>
</dbReference>
<evidence type="ECO:0000313" key="13">
    <source>
        <dbReference type="Proteomes" id="UP000594263"/>
    </source>
</evidence>
<dbReference type="OMA" id="IMFSHIS"/>
<dbReference type="SMART" id="SM00235">
    <property type="entry name" value="ZnMc"/>
    <property type="match status" value="1"/>
</dbReference>
<dbReference type="InterPro" id="IPR021190">
    <property type="entry name" value="Pept_M10A"/>
</dbReference>
<comment type="similarity">
    <text evidence="1">Belongs to the peptidase M10A family. Matrix metalloproteinases (MMPs) subfamily.</text>
</comment>
<keyword evidence="5 8" id="KW-0862">Zinc</keyword>